<dbReference type="Proteomes" id="UP001054945">
    <property type="component" value="Unassembled WGS sequence"/>
</dbReference>
<evidence type="ECO:0000313" key="1">
    <source>
        <dbReference type="EMBL" id="GIY92601.1"/>
    </source>
</evidence>
<organism evidence="1 2">
    <name type="scientific">Caerostris extrusa</name>
    <name type="common">Bark spider</name>
    <name type="synonym">Caerostris bankana</name>
    <dbReference type="NCBI Taxonomy" id="172846"/>
    <lineage>
        <taxon>Eukaryota</taxon>
        <taxon>Metazoa</taxon>
        <taxon>Ecdysozoa</taxon>
        <taxon>Arthropoda</taxon>
        <taxon>Chelicerata</taxon>
        <taxon>Arachnida</taxon>
        <taxon>Araneae</taxon>
        <taxon>Araneomorphae</taxon>
        <taxon>Entelegynae</taxon>
        <taxon>Araneoidea</taxon>
        <taxon>Araneidae</taxon>
        <taxon>Caerostris</taxon>
    </lineage>
</organism>
<dbReference type="EMBL" id="BPLR01017561">
    <property type="protein sequence ID" value="GIY92601.1"/>
    <property type="molecule type" value="Genomic_DNA"/>
</dbReference>
<protein>
    <recommendedName>
        <fullName evidence="3">Transmembrane protein</fullName>
    </recommendedName>
</protein>
<evidence type="ECO:0000313" key="2">
    <source>
        <dbReference type="Proteomes" id="UP001054945"/>
    </source>
</evidence>
<comment type="caution">
    <text evidence="1">The sequence shown here is derived from an EMBL/GenBank/DDBJ whole genome shotgun (WGS) entry which is preliminary data.</text>
</comment>
<dbReference type="AlphaFoldDB" id="A0AAV4XBG9"/>
<gene>
    <name evidence="1" type="ORF">CEXT_612721</name>
</gene>
<sequence length="87" mass="9903">MLFWNSRKELDSSGLCTRSDTHVCMISVNFNELIAPPPWVVLGTTMVIGILTSRQGKSGRKKVDNDGLRWEKVDLFLEYSKFLVVNI</sequence>
<reference evidence="1 2" key="1">
    <citation type="submission" date="2021-06" db="EMBL/GenBank/DDBJ databases">
        <title>Caerostris extrusa draft genome.</title>
        <authorList>
            <person name="Kono N."/>
            <person name="Arakawa K."/>
        </authorList>
    </citation>
    <scope>NUCLEOTIDE SEQUENCE [LARGE SCALE GENOMIC DNA]</scope>
</reference>
<accession>A0AAV4XBG9</accession>
<proteinExistence type="predicted"/>
<keyword evidence="2" id="KW-1185">Reference proteome</keyword>
<name>A0AAV4XBG9_CAEEX</name>
<evidence type="ECO:0008006" key="3">
    <source>
        <dbReference type="Google" id="ProtNLM"/>
    </source>
</evidence>